<dbReference type="EMBL" id="JAWMQI010000090">
    <property type="protein sequence ID" value="MDV7250401.1"/>
    <property type="molecule type" value="Genomic_DNA"/>
</dbReference>
<organism evidence="1 2">
    <name type="scientific">Xanthomonas hortorum pv. vitians</name>
    <dbReference type="NCBI Taxonomy" id="83224"/>
    <lineage>
        <taxon>Bacteria</taxon>
        <taxon>Pseudomonadati</taxon>
        <taxon>Pseudomonadota</taxon>
        <taxon>Gammaproteobacteria</taxon>
        <taxon>Lysobacterales</taxon>
        <taxon>Lysobacteraceae</taxon>
        <taxon>Xanthomonas</taxon>
    </lineage>
</organism>
<dbReference type="Proteomes" id="UP001187425">
    <property type="component" value="Unassembled WGS sequence"/>
</dbReference>
<sequence>ANTRFGFIWLRHHIRHVGNIAGLAYLDICMPGCCIAVQIDLVRYICCLDALNHSESIADVIHYRKARQCVELCFAASGKTLFEDEMTQCAQGAERNILIRHRITFVRRLNAEPI</sequence>
<proteinExistence type="predicted"/>
<gene>
    <name evidence="1" type="ORF">R4K57_18730</name>
</gene>
<evidence type="ECO:0000313" key="1">
    <source>
        <dbReference type="EMBL" id="MDV7250401.1"/>
    </source>
</evidence>
<comment type="caution">
    <text evidence="1">The sequence shown here is derived from an EMBL/GenBank/DDBJ whole genome shotgun (WGS) entry which is preliminary data.</text>
</comment>
<dbReference type="RefSeq" id="WP_317686306.1">
    <property type="nucleotide sequence ID" value="NZ_JAWMQI010000090.1"/>
</dbReference>
<name>A0AAW8ZWR6_9XANT</name>
<reference evidence="1 2" key="1">
    <citation type="submission" date="2023-10" db="EMBL/GenBank/DDBJ databases">
        <title>A new tool for lettuce pathogen research.</title>
        <authorList>
            <person name="Horton K.N."/>
            <person name="Cseke L.J."/>
            <person name="Badiwe M."/>
            <person name="Tesfaye D."/>
            <person name="Klein A."/>
            <person name="Su J."/>
            <person name="Potnis N."/>
            <person name="Gassmann W."/>
        </authorList>
    </citation>
    <scope>NUCLEOTIDE SEQUENCE [LARGE SCALE GENOMIC DNA]</scope>
    <source>
        <strain evidence="1 2">JSKH1901</strain>
    </source>
</reference>
<accession>A0AAW8ZWR6</accession>
<evidence type="ECO:0000313" key="2">
    <source>
        <dbReference type="Proteomes" id="UP001187425"/>
    </source>
</evidence>
<protein>
    <submittedName>
        <fullName evidence="1">Uncharacterized protein</fullName>
    </submittedName>
</protein>
<feature type="non-terminal residue" evidence="1">
    <location>
        <position position="1"/>
    </location>
</feature>
<dbReference type="AlphaFoldDB" id="A0AAW8ZWR6"/>